<sequence>MKVIAMQVDYAAPASHLFDPDLPTASAVLVSLSCVATRYAVNPSEDLALLGCSLAQTLTAPEYAESGLIQSAAKQLLQDWQALLQAHQEFAMQQAVTDFVAQPATLQ</sequence>
<reference evidence="2" key="1">
    <citation type="journal article" date="2010" name="Nat. Biotechnol.">
        <title>Draft genome sequence of the oilseed species Ricinus communis.</title>
        <authorList>
            <person name="Chan A.P."/>
            <person name="Crabtree J."/>
            <person name="Zhao Q."/>
            <person name="Lorenzi H."/>
            <person name="Orvis J."/>
            <person name="Puiu D."/>
            <person name="Melake-Berhan A."/>
            <person name="Jones K.M."/>
            <person name="Redman J."/>
            <person name="Chen G."/>
            <person name="Cahoon E.B."/>
            <person name="Gedil M."/>
            <person name="Stanke M."/>
            <person name="Haas B.J."/>
            <person name="Wortman J.R."/>
            <person name="Fraser-Liggett C.M."/>
            <person name="Ravel J."/>
            <person name="Rabinowicz P.D."/>
        </authorList>
    </citation>
    <scope>NUCLEOTIDE SEQUENCE [LARGE SCALE GENOMIC DNA]</scope>
    <source>
        <strain evidence="2">cv. Hale</strain>
    </source>
</reference>
<evidence type="ECO:0000313" key="1">
    <source>
        <dbReference type="EMBL" id="EEF22482.1"/>
    </source>
</evidence>
<proteinExistence type="predicted"/>
<dbReference type="EMBL" id="EQ993518">
    <property type="protein sequence ID" value="EEF22482.1"/>
    <property type="molecule type" value="Genomic_DNA"/>
</dbReference>
<evidence type="ECO:0000313" key="2">
    <source>
        <dbReference type="Proteomes" id="UP000008311"/>
    </source>
</evidence>
<gene>
    <name evidence="1" type="ORF">RCOM_2148930</name>
</gene>
<dbReference type="PROSITE" id="PS51257">
    <property type="entry name" value="PROKAR_LIPOPROTEIN"/>
    <property type="match status" value="1"/>
</dbReference>
<dbReference type="AlphaFoldDB" id="B9TNT2"/>
<dbReference type="InParanoid" id="B9TNT2"/>
<dbReference type="Proteomes" id="UP000008311">
    <property type="component" value="Unassembled WGS sequence"/>
</dbReference>
<accession>B9TNT2</accession>
<protein>
    <submittedName>
        <fullName evidence="1">Uncharacterized protein</fullName>
    </submittedName>
</protein>
<name>B9TNT2_RICCO</name>
<keyword evidence="2" id="KW-1185">Reference proteome</keyword>
<organism evidence="1 2">
    <name type="scientific">Ricinus communis</name>
    <name type="common">Castor bean</name>
    <dbReference type="NCBI Taxonomy" id="3988"/>
    <lineage>
        <taxon>Eukaryota</taxon>
        <taxon>Viridiplantae</taxon>
        <taxon>Streptophyta</taxon>
        <taxon>Embryophyta</taxon>
        <taxon>Tracheophyta</taxon>
        <taxon>Spermatophyta</taxon>
        <taxon>Magnoliopsida</taxon>
        <taxon>eudicotyledons</taxon>
        <taxon>Gunneridae</taxon>
        <taxon>Pentapetalae</taxon>
        <taxon>rosids</taxon>
        <taxon>fabids</taxon>
        <taxon>Malpighiales</taxon>
        <taxon>Euphorbiaceae</taxon>
        <taxon>Acalyphoideae</taxon>
        <taxon>Acalypheae</taxon>
        <taxon>Ricinus</taxon>
    </lineage>
</organism>